<accession>A0A178D9T8</accession>
<evidence type="ECO:0008006" key="3">
    <source>
        <dbReference type="Google" id="ProtNLM"/>
    </source>
</evidence>
<dbReference type="Gene3D" id="3.10.450.50">
    <property type="match status" value="1"/>
</dbReference>
<sequence>MAQRDNYTFENHASLPAGLGGTLASYFRSWDDPHSNNEYLDLFTPDSELVFGPTPVKGKDEIRALREAMVHPMNGPVVDLEHAFKKCFVLAGLTHEAPEVIINGTVWFKLKNGRRVDADFASWIVFKRRGEELQAVFYKVYIDAAELQAAIKEMVAAEQ</sequence>
<dbReference type="Proteomes" id="UP000185904">
    <property type="component" value="Unassembled WGS sequence"/>
</dbReference>
<dbReference type="InterPro" id="IPR032710">
    <property type="entry name" value="NTF2-like_dom_sf"/>
</dbReference>
<evidence type="ECO:0000313" key="2">
    <source>
        <dbReference type="Proteomes" id="UP000185904"/>
    </source>
</evidence>
<dbReference type="EMBL" id="LVCJ01000012">
    <property type="protein sequence ID" value="OAL37993.1"/>
    <property type="molecule type" value="Genomic_DNA"/>
</dbReference>
<protein>
    <recommendedName>
        <fullName evidence="3">SnoaL-like domain-containing protein</fullName>
    </recommendedName>
</protein>
<proteinExistence type="predicted"/>
<keyword evidence="2" id="KW-1185">Reference proteome</keyword>
<evidence type="ECO:0000313" key="1">
    <source>
        <dbReference type="EMBL" id="OAL37993.1"/>
    </source>
</evidence>
<dbReference type="SUPFAM" id="SSF54427">
    <property type="entry name" value="NTF2-like"/>
    <property type="match status" value="1"/>
</dbReference>
<dbReference type="RefSeq" id="XP_022503005.1">
    <property type="nucleotide sequence ID" value="XM_022641130.1"/>
</dbReference>
<comment type="caution">
    <text evidence="1">The sequence shown here is derived from an EMBL/GenBank/DDBJ whole genome shotgun (WGS) entry which is preliminary data.</text>
</comment>
<name>A0A178D9T8_9EURO</name>
<dbReference type="GeneID" id="34586249"/>
<dbReference type="AlphaFoldDB" id="A0A178D9T8"/>
<dbReference type="OrthoDB" id="3468019at2759"/>
<organism evidence="1 2">
    <name type="scientific">Fonsecaea nubica</name>
    <dbReference type="NCBI Taxonomy" id="856822"/>
    <lineage>
        <taxon>Eukaryota</taxon>
        <taxon>Fungi</taxon>
        <taxon>Dikarya</taxon>
        <taxon>Ascomycota</taxon>
        <taxon>Pezizomycotina</taxon>
        <taxon>Eurotiomycetes</taxon>
        <taxon>Chaetothyriomycetidae</taxon>
        <taxon>Chaetothyriales</taxon>
        <taxon>Herpotrichiellaceae</taxon>
        <taxon>Fonsecaea</taxon>
    </lineage>
</organism>
<gene>
    <name evidence="1" type="ORF">AYO20_02826</name>
</gene>
<reference evidence="1 2" key="1">
    <citation type="submission" date="2016-03" db="EMBL/GenBank/DDBJ databases">
        <title>The draft genome sequence of Fonsecaea nubica causative agent of cutaneous subcutaneous infection in human host.</title>
        <authorList>
            <person name="Costa F."/>
            <person name="Sybren D.H."/>
            <person name="Raittz R.T."/>
            <person name="Weiss V.A."/>
            <person name="Leao A.C."/>
            <person name="Gomes R."/>
            <person name="De Souza E.M."/>
            <person name="Pedrosa F.O."/>
            <person name="Steffens M.B."/>
            <person name="Bombassaro A."/>
            <person name="Tadra-Sfeir M.Z."/>
            <person name="Moreno L.F."/>
            <person name="Najafzadeh M.J."/>
            <person name="Felipe M.S."/>
            <person name="Teixeira M."/>
            <person name="Sun J."/>
            <person name="Xi L."/>
            <person name="Castro M.A."/>
            <person name="Vicente V.A."/>
        </authorList>
    </citation>
    <scope>NUCLEOTIDE SEQUENCE [LARGE SCALE GENOMIC DNA]</scope>
    <source>
        <strain evidence="1 2">CBS 269.64</strain>
    </source>
</reference>